<keyword evidence="1" id="KW-0472">Membrane</keyword>
<keyword evidence="1" id="KW-0812">Transmembrane</keyword>
<evidence type="ECO:0008006" key="4">
    <source>
        <dbReference type="Google" id="ProtNLM"/>
    </source>
</evidence>
<keyword evidence="3" id="KW-1185">Reference proteome</keyword>
<evidence type="ECO:0000313" key="3">
    <source>
        <dbReference type="Proteomes" id="UP001155483"/>
    </source>
</evidence>
<accession>A0A9X2XV91</accession>
<evidence type="ECO:0000256" key="1">
    <source>
        <dbReference type="SAM" id="Phobius"/>
    </source>
</evidence>
<organism evidence="2 3">
    <name type="scientific">Paraflavisolibacter caeni</name>
    <dbReference type="NCBI Taxonomy" id="2982496"/>
    <lineage>
        <taxon>Bacteria</taxon>
        <taxon>Pseudomonadati</taxon>
        <taxon>Bacteroidota</taxon>
        <taxon>Chitinophagia</taxon>
        <taxon>Chitinophagales</taxon>
        <taxon>Chitinophagaceae</taxon>
        <taxon>Paraflavisolibacter</taxon>
    </lineage>
</organism>
<sequence>MKKRIQNINEKLSKWQRQNIFATPLHIVLLIVVGALFISTFIASFTSQEGQSNVTKLKLYLQEFLEIDLMTLRAEDEIFKLEKLVNRVKTTCEKDAICGDYELWKLLDVVCKKLNIFVDGNEIKVRNSWRLFRAIAQEFYTSYAPERGTQN</sequence>
<proteinExistence type="predicted"/>
<dbReference type="AlphaFoldDB" id="A0A9X2XV91"/>
<feature type="transmembrane region" description="Helical" evidence="1">
    <location>
        <begin position="21"/>
        <end position="45"/>
    </location>
</feature>
<comment type="caution">
    <text evidence="2">The sequence shown here is derived from an EMBL/GenBank/DDBJ whole genome shotgun (WGS) entry which is preliminary data.</text>
</comment>
<reference evidence="2" key="2">
    <citation type="submission" date="2023-04" db="EMBL/GenBank/DDBJ databases">
        <title>Paracnuella aquatica gen. nov., sp. nov., a member of the family Chitinophagaceae isolated from a hot spring.</title>
        <authorList>
            <person name="Wang C."/>
        </authorList>
    </citation>
    <scope>NUCLEOTIDE SEQUENCE</scope>
    <source>
        <strain evidence="2">LB-8</strain>
    </source>
</reference>
<reference evidence="2" key="1">
    <citation type="submission" date="2022-09" db="EMBL/GenBank/DDBJ databases">
        <authorList>
            <person name="Yuan C."/>
            <person name="Ke Z."/>
        </authorList>
    </citation>
    <scope>NUCLEOTIDE SEQUENCE</scope>
    <source>
        <strain evidence="2">LB-8</strain>
    </source>
</reference>
<dbReference type="RefSeq" id="WP_279296638.1">
    <property type="nucleotide sequence ID" value="NZ_JAOTIF010000004.1"/>
</dbReference>
<protein>
    <recommendedName>
        <fullName evidence="4">Transmembrane protein</fullName>
    </recommendedName>
</protein>
<dbReference type="Proteomes" id="UP001155483">
    <property type="component" value="Unassembled WGS sequence"/>
</dbReference>
<gene>
    <name evidence="2" type="ORF">OCK74_08720</name>
</gene>
<name>A0A9X2XV91_9BACT</name>
<keyword evidence="1" id="KW-1133">Transmembrane helix</keyword>
<dbReference type="EMBL" id="JAOTIF010000004">
    <property type="protein sequence ID" value="MCU7549196.1"/>
    <property type="molecule type" value="Genomic_DNA"/>
</dbReference>
<evidence type="ECO:0000313" key="2">
    <source>
        <dbReference type="EMBL" id="MCU7549196.1"/>
    </source>
</evidence>